<sequence length="290" mass="32341">MDYVALGARFEADPRFREAAFNRARLMLDCYASNPPLCRLLSDLGQTYIIGVAYGLHPHITVAEVQRRMPADMAGRNRVSDQLLMLERLGALVPGPAAADRRAKVRMFADGFRALVDRWIDALMLPALPFLEEPPADLDDPDARVRWFTHWLAGHSVGTRAAAVLPNVRRLLGLRAGFVVMLEFDRRRHAPEGSVTTRFSKREIALRYGLPRTQVIDLVKEMAAMGWLQDGPLGLEPTEAMKAETGRCDGLMLCTAARVLTGELRLGFEEARMIREARAARMEGVETMVG</sequence>
<dbReference type="KEGG" id="sand:H3309_06525"/>
<evidence type="ECO:0000313" key="1">
    <source>
        <dbReference type="EMBL" id="QMW24109.1"/>
    </source>
</evidence>
<accession>A0A7G5IL67</accession>
<dbReference type="Proteomes" id="UP000515292">
    <property type="component" value="Chromosome"/>
</dbReference>
<name>A0A7G5IL67_9SPHN</name>
<evidence type="ECO:0000313" key="2">
    <source>
        <dbReference type="Proteomes" id="UP000515292"/>
    </source>
</evidence>
<organism evidence="1 2">
    <name type="scientific">Sandaracinobacteroides saxicola</name>
    <dbReference type="NCBI Taxonomy" id="2759707"/>
    <lineage>
        <taxon>Bacteria</taxon>
        <taxon>Pseudomonadati</taxon>
        <taxon>Pseudomonadota</taxon>
        <taxon>Alphaproteobacteria</taxon>
        <taxon>Sphingomonadales</taxon>
        <taxon>Sphingosinicellaceae</taxon>
        <taxon>Sandaracinobacteroides</taxon>
    </lineage>
</organism>
<keyword evidence="2" id="KW-1185">Reference proteome</keyword>
<reference evidence="1 2" key="1">
    <citation type="submission" date="2020-07" db="EMBL/GenBank/DDBJ databases">
        <title>Complete genome sequence for Sandaracinobacter sp. M6.</title>
        <authorList>
            <person name="Tang Y."/>
            <person name="Liu Q."/>
            <person name="Guo Z."/>
            <person name="Lei P."/>
            <person name="Huang B."/>
        </authorList>
    </citation>
    <scope>NUCLEOTIDE SEQUENCE [LARGE SCALE GENOMIC DNA]</scope>
    <source>
        <strain evidence="1 2">M6</strain>
    </source>
</reference>
<dbReference type="RefSeq" id="WP_182297932.1">
    <property type="nucleotide sequence ID" value="NZ_CP059851.1"/>
</dbReference>
<dbReference type="AlphaFoldDB" id="A0A7G5IL67"/>
<gene>
    <name evidence="1" type="ORF">H3309_06525</name>
</gene>
<protein>
    <submittedName>
        <fullName evidence="1">Uncharacterized protein</fullName>
    </submittedName>
</protein>
<dbReference type="EMBL" id="CP059851">
    <property type="protein sequence ID" value="QMW24109.1"/>
    <property type="molecule type" value="Genomic_DNA"/>
</dbReference>
<proteinExistence type="predicted"/>